<name>A0A1F6G9U2_9PROT</name>
<accession>A0A1F6G9U2</accession>
<evidence type="ECO:0000256" key="7">
    <source>
        <dbReference type="HAMAP-Rule" id="MF_00503"/>
    </source>
</evidence>
<dbReference type="SUPFAM" id="SSF55658">
    <property type="entry name" value="L9 N-domain-like"/>
    <property type="match status" value="1"/>
</dbReference>
<gene>
    <name evidence="7" type="primary">rplI</name>
    <name evidence="10" type="ORF">A2527_05070</name>
</gene>
<evidence type="ECO:0000256" key="4">
    <source>
        <dbReference type="ARBA" id="ARBA00022980"/>
    </source>
</evidence>
<evidence type="ECO:0000256" key="1">
    <source>
        <dbReference type="ARBA" id="ARBA00010605"/>
    </source>
</evidence>
<evidence type="ECO:0000256" key="3">
    <source>
        <dbReference type="ARBA" id="ARBA00022884"/>
    </source>
</evidence>
<dbReference type="NCBIfam" id="TIGR00158">
    <property type="entry name" value="L9"/>
    <property type="match status" value="1"/>
</dbReference>
<dbReference type="PROSITE" id="PS00651">
    <property type="entry name" value="RIBOSOMAL_L9"/>
    <property type="match status" value="1"/>
</dbReference>
<dbReference type="Proteomes" id="UP000178449">
    <property type="component" value="Unassembled WGS sequence"/>
</dbReference>
<dbReference type="InterPro" id="IPR020594">
    <property type="entry name" value="Ribosomal_bL9_bac/chp"/>
</dbReference>
<keyword evidence="4 7" id="KW-0689">Ribosomal protein</keyword>
<dbReference type="GO" id="GO:1990904">
    <property type="term" value="C:ribonucleoprotein complex"/>
    <property type="evidence" value="ECO:0007669"/>
    <property type="project" value="UniProtKB-KW"/>
</dbReference>
<dbReference type="AlphaFoldDB" id="A0A1F6G9U2"/>
<dbReference type="FunFam" id="3.40.5.10:FF:000003">
    <property type="entry name" value="50S ribosomal protein L9"/>
    <property type="match status" value="1"/>
</dbReference>
<dbReference type="Pfam" id="PF03948">
    <property type="entry name" value="Ribosomal_L9_C"/>
    <property type="match status" value="1"/>
</dbReference>
<evidence type="ECO:0000256" key="5">
    <source>
        <dbReference type="ARBA" id="ARBA00023274"/>
    </source>
</evidence>
<dbReference type="GO" id="GO:0019843">
    <property type="term" value="F:rRNA binding"/>
    <property type="evidence" value="ECO:0007669"/>
    <property type="project" value="UniProtKB-UniRule"/>
</dbReference>
<dbReference type="EMBL" id="MFNE01000032">
    <property type="protein sequence ID" value="OGG94876.1"/>
    <property type="molecule type" value="Genomic_DNA"/>
</dbReference>
<dbReference type="InterPro" id="IPR009027">
    <property type="entry name" value="Ribosomal_bL9/RNase_H1_N"/>
</dbReference>
<keyword evidence="5 7" id="KW-0687">Ribonucleoprotein</keyword>
<dbReference type="GO" id="GO:0006412">
    <property type="term" value="P:translation"/>
    <property type="evidence" value="ECO:0007669"/>
    <property type="project" value="UniProtKB-UniRule"/>
</dbReference>
<protein>
    <recommendedName>
        <fullName evidence="6 7">Large ribosomal subunit protein bL9</fullName>
    </recommendedName>
</protein>
<dbReference type="InterPro" id="IPR036791">
    <property type="entry name" value="Ribosomal_bL9_C_sf"/>
</dbReference>
<dbReference type="InterPro" id="IPR020069">
    <property type="entry name" value="Ribosomal_bL9_C"/>
</dbReference>
<dbReference type="GO" id="GO:0003735">
    <property type="term" value="F:structural constituent of ribosome"/>
    <property type="evidence" value="ECO:0007669"/>
    <property type="project" value="InterPro"/>
</dbReference>
<dbReference type="InterPro" id="IPR020070">
    <property type="entry name" value="Ribosomal_bL9_N"/>
</dbReference>
<dbReference type="Pfam" id="PF01281">
    <property type="entry name" value="Ribosomal_L9_N"/>
    <property type="match status" value="1"/>
</dbReference>
<evidence type="ECO:0000256" key="6">
    <source>
        <dbReference type="ARBA" id="ARBA00035292"/>
    </source>
</evidence>
<dbReference type="InterPro" id="IPR000244">
    <property type="entry name" value="Ribosomal_bL9"/>
</dbReference>
<keyword evidence="3 7" id="KW-0694">RNA-binding</keyword>
<evidence type="ECO:0000259" key="9">
    <source>
        <dbReference type="PROSITE" id="PS00651"/>
    </source>
</evidence>
<evidence type="ECO:0000313" key="11">
    <source>
        <dbReference type="Proteomes" id="UP000178449"/>
    </source>
</evidence>
<dbReference type="Gene3D" id="3.40.5.10">
    <property type="entry name" value="Ribosomal protein L9, N-terminal domain"/>
    <property type="match status" value="1"/>
</dbReference>
<comment type="function">
    <text evidence="7">Binds to the 23S rRNA.</text>
</comment>
<organism evidence="10 11">
    <name type="scientific">Candidatus Lambdaproteobacteria bacterium RIFOXYD2_FULL_50_16</name>
    <dbReference type="NCBI Taxonomy" id="1817772"/>
    <lineage>
        <taxon>Bacteria</taxon>
        <taxon>Pseudomonadati</taxon>
        <taxon>Pseudomonadota</taxon>
        <taxon>Candidatus Lambdaproteobacteria</taxon>
    </lineage>
</organism>
<dbReference type="PANTHER" id="PTHR21368">
    <property type="entry name" value="50S RIBOSOMAL PROTEIN L9"/>
    <property type="match status" value="1"/>
</dbReference>
<keyword evidence="2 7" id="KW-0699">rRNA-binding</keyword>
<dbReference type="SUPFAM" id="SSF55653">
    <property type="entry name" value="Ribosomal protein L9 C-domain"/>
    <property type="match status" value="1"/>
</dbReference>
<sequence length="185" mass="20373">MNVILTQDVYKLGSLGDEVNVKPGYARNFLIPQGKAVPMTRGNQKMVEHHRAILAKKRALAIDESKALEAKLEALELLFKVKAGESGKLFGSVTLKQIADEVHAQGIEVDRRLFALAAPIKSLGTHLVTVKLHTEVYAELKIKVAAEEIIKDAKAKALEAGLDYEEEPEAPKAKPRREETPEEEA</sequence>
<dbReference type="InterPro" id="IPR036935">
    <property type="entry name" value="Ribosomal_bL9_N_sf"/>
</dbReference>
<evidence type="ECO:0000313" key="10">
    <source>
        <dbReference type="EMBL" id="OGG94876.1"/>
    </source>
</evidence>
<reference evidence="10 11" key="1">
    <citation type="journal article" date="2016" name="Nat. Commun.">
        <title>Thousands of microbial genomes shed light on interconnected biogeochemical processes in an aquifer system.</title>
        <authorList>
            <person name="Anantharaman K."/>
            <person name="Brown C.T."/>
            <person name="Hug L.A."/>
            <person name="Sharon I."/>
            <person name="Castelle C.J."/>
            <person name="Probst A.J."/>
            <person name="Thomas B.C."/>
            <person name="Singh A."/>
            <person name="Wilkins M.J."/>
            <person name="Karaoz U."/>
            <person name="Brodie E.L."/>
            <person name="Williams K.H."/>
            <person name="Hubbard S.S."/>
            <person name="Banfield J.F."/>
        </authorList>
    </citation>
    <scope>NUCLEOTIDE SEQUENCE [LARGE SCALE GENOMIC DNA]</scope>
</reference>
<evidence type="ECO:0000256" key="2">
    <source>
        <dbReference type="ARBA" id="ARBA00022730"/>
    </source>
</evidence>
<proteinExistence type="inferred from homology"/>
<feature type="region of interest" description="Disordered" evidence="8">
    <location>
        <begin position="161"/>
        <end position="185"/>
    </location>
</feature>
<comment type="caution">
    <text evidence="10">The sequence shown here is derived from an EMBL/GenBank/DDBJ whole genome shotgun (WGS) entry which is preliminary data.</text>
</comment>
<feature type="compositionally biased region" description="Basic and acidic residues" evidence="8">
    <location>
        <begin position="169"/>
        <end position="179"/>
    </location>
</feature>
<feature type="domain" description="Ribosomal protein L9" evidence="9">
    <location>
        <begin position="13"/>
        <end position="40"/>
    </location>
</feature>
<dbReference type="STRING" id="1817772.A2527_05070"/>
<dbReference type="HAMAP" id="MF_00503">
    <property type="entry name" value="Ribosomal_bL9"/>
    <property type="match status" value="1"/>
</dbReference>
<evidence type="ECO:0000256" key="8">
    <source>
        <dbReference type="SAM" id="MobiDB-lite"/>
    </source>
</evidence>
<dbReference type="Gene3D" id="3.10.430.100">
    <property type="entry name" value="Ribosomal protein L9, C-terminal domain"/>
    <property type="match status" value="1"/>
</dbReference>
<dbReference type="GO" id="GO:0005840">
    <property type="term" value="C:ribosome"/>
    <property type="evidence" value="ECO:0007669"/>
    <property type="project" value="UniProtKB-KW"/>
</dbReference>
<comment type="similarity">
    <text evidence="1 7">Belongs to the bacterial ribosomal protein bL9 family.</text>
</comment>